<organism evidence="3 4">
    <name type="scientific">Halopenitus malekzadehii</name>
    <dbReference type="NCBI Taxonomy" id="1267564"/>
    <lineage>
        <taxon>Archaea</taxon>
        <taxon>Methanobacteriati</taxon>
        <taxon>Methanobacteriota</taxon>
        <taxon>Stenosarchaea group</taxon>
        <taxon>Halobacteria</taxon>
        <taxon>Halobacteriales</taxon>
        <taxon>Haloferacaceae</taxon>
        <taxon>Halopenitus</taxon>
    </lineage>
</organism>
<reference evidence="3 4" key="1">
    <citation type="submission" date="2016-10" db="EMBL/GenBank/DDBJ databases">
        <authorList>
            <person name="de Groot N.N."/>
        </authorList>
    </citation>
    <scope>NUCLEOTIDE SEQUENCE [LARGE SCALE GENOMIC DNA]</scope>
    <source>
        <strain evidence="3 4">IBRC-M10418</strain>
    </source>
</reference>
<evidence type="ECO:0000256" key="1">
    <source>
        <dbReference type="SAM" id="MobiDB-lite"/>
    </source>
</evidence>
<dbReference type="RefSeq" id="WP_092816055.1">
    <property type="nucleotide sequence ID" value="NZ_FNWU01000002.1"/>
</dbReference>
<keyword evidence="2" id="KW-0812">Transmembrane</keyword>
<keyword evidence="2" id="KW-0472">Membrane</keyword>
<dbReference type="AlphaFoldDB" id="A0A1H6ICC0"/>
<feature type="transmembrane region" description="Helical" evidence="2">
    <location>
        <begin position="33"/>
        <end position="55"/>
    </location>
</feature>
<dbReference type="EMBL" id="FNWU01000002">
    <property type="protein sequence ID" value="SEH46457.1"/>
    <property type="molecule type" value="Genomic_DNA"/>
</dbReference>
<keyword evidence="2" id="KW-1133">Transmembrane helix</keyword>
<evidence type="ECO:0008006" key="5">
    <source>
        <dbReference type="Google" id="ProtNLM"/>
    </source>
</evidence>
<proteinExistence type="predicted"/>
<protein>
    <recommendedName>
        <fullName evidence="5">DUF2304 domain-containing protein</fullName>
    </recommendedName>
</protein>
<dbReference type="STRING" id="1267564.SAMN05192561_102159"/>
<feature type="transmembrane region" description="Helical" evidence="2">
    <location>
        <begin position="67"/>
        <end position="88"/>
    </location>
</feature>
<keyword evidence="4" id="KW-1185">Reference proteome</keyword>
<dbReference type="OrthoDB" id="231625at2157"/>
<accession>A0A1H6ICC0</accession>
<feature type="region of interest" description="Disordered" evidence="1">
    <location>
        <begin position="119"/>
        <end position="143"/>
    </location>
</feature>
<sequence length="143" mass="16050">MADYTIVNVVALLVGLLFVGTGVHLVRTGRESVAAFLLTTAVGFGLVFVALFPGAFDLVARVLGLELRARAILVISNLTLFVLVTYLLNRIGRLSDRVSRLNERLSLLDRELEDRTFEDRELAERRSETHESGDREFEDRTDE</sequence>
<feature type="transmembrane region" description="Helical" evidence="2">
    <location>
        <begin position="6"/>
        <end position="26"/>
    </location>
</feature>
<name>A0A1H6ICC0_9EURY</name>
<evidence type="ECO:0000313" key="4">
    <source>
        <dbReference type="Proteomes" id="UP000199215"/>
    </source>
</evidence>
<evidence type="ECO:0000313" key="3">
    <source>
        <dbReference type="EMBL" id="SEH46457.1"/>
    </source>
</evidence>
<dbReference type="Pfam" id="PF10066">
    <property type="entry name" value="DUF2304"/>
    <property type="match status" value="1"/>
</dbReference>
<dbReference type="Proteomes" id="UP000199215">
    <property type="component" value="Unassembled WGS sequence"/>
</dbReference>
<dbReference type="InterPro" id="IPR019277">
    <property type="entry name" value="DUF2304"/>
</dbReference>
<evidence type="ECO:0000256" key="2">
    <source>
        <dbReference type="SAM" id="Phobius"/>
    </source>
</evidence>
<gene>
    <name evidence="3" type="ORF">SAMN05192561_102159</name>
</gene>